<protein>
    <recommendedName>
        <fullName evidence="3">Membrane anchor Opy2 N-terminal domain-containing protein</fullName>
    </recommendedName>
</protein>
<keyword evidence="2" id="KW-0812">Transmembrane</keyword>
<keyword evidence="2" id="KW-0472">Membrane</keyword>
<sequence>MATKTLGYEFMPGHSLFKRCVNCPPVAPSCPACKPDEVCNQTLGDCTSCPSATCVKTTNSGSTTTVSSGGGDGPNIGAIVGGVVGGVAIIGIIVFCIWKFWLKGRRHEVEEEWDDPDYPLEKPDNSVFSRNRDARSSTHTVASMASTVLTRASNIIQIAYIPGVTNRTGASSPGLLVPPVPPIPIPTTPSTMNSSHFGGEQHFFVPGDLRDSTYSDMSSINERRPGSIASSLQRNSVATTVYRDSAVLNPMPAQAVSVSKAAVVSVKSGLSNVNSPALTNVSSPQIRSSSISSNRSPGGPVFKMPVSGDSKSGGSGVVQTMKPVALQIVKKGNKSGSSVDIPKSSLNKSITSEQKQPTASQGSGLRPMTQASATSAETADSPGARARRSVTLTLHTGDSDDSDDELEAHERSRRSLLDANRSTKVQSPFTDDAAAPKTPTSPTVPAMLVVKEQKSSPKGKGNVMRGKSPFEDEHAI</sequence>
<proteinExistence type="predicted"/>
<keyword evidence="5" id="KW-1185">Reference proteome</keyword>
<feature type="domain" description="Membrane anchor Opy2 N-terminal" evidence="3">
    <location>
        <begin position="20"/>
        <end position="54"/>
    </location>
</feature>
<comment type="caution">
    <text evidence="4">The sequence shown here is derived from an EMBL/GenBank/DDBJ whole genome shotgun (WGS) entry which is preliminary data.</text>
</comment>
<gene>
    <name evidence="4" type="ORF">EJ08DRAFT_277695</name>
</gene>
<evidence type="ECO:0000313" key="5">
    <source>
        <dbReference type="Proteomes" id="UP000800235"/>
    </source>
</evidence>
<accession>A0A9P4NQC5</accession>
<evidence type="ECO:0000313" key="4">
    <source>
        <dbReference type="EMBL" id="KAF2429404.1"/>
    </source>
</evidence>
<dbReference type="EMBL" id="MU007047">
    <property type="protein sequence ID" value="KAF2429404.1"/>
    <property type="molecule type" value="Genomic_DNA"/>
</dbReference>
<feature type="compositionally biased region" description="Polar residues" evidence="1">
    <location>
        <begin position="420"/>
        <end position="429"/>
    </location>
</feature>
<evidence type="ECO:0000256" key="1">
    <source>
        <dbReference type="SAM" id="MobiDB-lite"/>
    </source>
</evidence>
<feature type="region of interest" description="Disordered" evidence="1">
    <location>
        <begin position="331"/>
        <end position="476"/>
    </location>
</feature>
<organism evidence="4 5">
    <name type="scientific">Tothia fuscella</name>
    <dbReference type="NCBI Taxonomy" id="1048955"/>
    <lineage>
        <taxon>Eukaryota</taxon>
        <taxon>Fungi</taxon>
        <taxon>Dikarya</taxon>
        <taxon>Ascomycota</taxon>
        <taxon>Pezizomycotina</taxon>
        <taxon>Dothideomycetes</taxon>
        <taxon>Pleosporomycetidae</taxon>
        <taxon>Venturiales</taxon>
        <taxon>Cylindrosympodiaceae</taxon>
        <taxon>Tothia</taxon>
    </lineage>
</organism>
<feature type="compositionally biased region" description="Polar residues" evidence="1">
    <location>
        <begin position="334"/>
        <end position="378"/>
    </location>
</feature>
<dbReference type="InterPro" id="IPR018571">
    <property type="entry name" value="Membrane_anchor_Opy2_N"/>
</dbReference>
<evidence type="ECO:0000259" key="3">
    <source>
        <dbReference type="Pfam" id="PF09463"/>
    </source>
</evidence>
<feature type="transmembrane region" description="Helical" evidence="2">
    <location>
        <begin position="76"/>
        <end position="98"/>
    </location>
</feature>
<evidence type="ECO:0000256" key="2">
    <source>
        <dbReference type="SAM" id="Phobius"/>
    </source>
</evidence>
<dbReference type="OrthoDB" id="2402916at2759"/>
<feature type="compositionally biased region" description="Low complexity" evidence="1">
    <location>
        <begin position="282"/>
        <end position="297"/>
    </location>
</feature>
<dbReference type="Gene3D" id="1.20.5.100">
    <property type="entry name" value="Cytochrome c1, transmembrane anchor, C-terminal"/>
    <property type="match status" value="1"/>
</dbReference>
<name>A0A9P4NQC5_9PEZI</name>
<dbReference type="Pfam" id="PF09463">
    <property type="entry name" value="Opy2"/>
    <property type="match status" value="1"/>
</dbReference>
<feature type="region of interest" description="Disordered" evidence="1">
    <location>
        <begin position="273"/>
        <end position="317"/>
    </location>
</feature>
<dbReference type="Proteomes" id="UP000800235">
    <property type="component" value="Unassembled WGS sequence"/>
</dbReference>
<dbReference type="AlphaFoldDB" id="A0A9P4NQC5"/>
<keyword evidence="2" id="KW-1133">Transmembrane helix</keyword>
<reference evidence="4" key="1">
    <citation type="journal article" date="2020" name="Stud. Mycol.">
        <title>101 Dothideomycetes genomes: a test case for predicting lifestyles and emergence of pathogens.</title>
        <authorList>
            <person name="Haridas S."/>
            <person name="Albert R."/>
            <person name="Binder M."/>
            <person name="Bloem J."/>
            <person name="Labutti K."/>
            <person name="Salamov A."/>
            <person name="Andreopoulos B."/>
            <person name="Baker S."/>
            <person name="Barry K."/>
            <person name="Bills G."/>
            <person name="Bluhm B."/>
            <person name="Cannon C."/>
            <person name="Castanera R."/>
            <person name="Culley D."/>
            <person name="Daum C."/>
            <person name="Ezra D."/>
            <person name="Gonzalez J."/>
            <person name="Henrissat B."/>
            <person name="Kuo A."/>
            <person name="Liang C."/>
            <person name="Lipzen A."/>
            <person name="Lutzoni F."/>
            <person name="Magnuson J."/>
            <person name="Mondo S."/>
            <person name="Nolan M."/>
            <person name="Ohm R."/>
            <person name="Pangilinan J."/>
            <person name="Park H.-J."/>
            <person name="Ramirez L."/>
            <person name="Alfaro M."/>
            <person name="Sun H."/>
            <person name="Tritt A."/>
            <person name="Yoshinaga Y."/>
            <person name="Zwiers L.-H."/>
            <person name="Turgeon B."/>
            <person name="Goodwin S."/>
            <person name="Spatafora J."/>
            <person name="Crous P."/>
            <person name="Grigoriev I."/>
        </authorList>
    </citation>
    <scope>NUCLEOTIDE SEQUENCE</scope>
    <source>
        <strain evidence="4">CBS 130266</strain>
    </source>
</reference>